<accession>A0A085B7F9</accession>
<sequence>MKKLFFLLSLFIIFSCKKTSSLENSASNQNSSNEYLFDYHKDRLDTDDKAMENSTSYQLEDYIIPISKSDFVKDSLLYKNDVSNNKSAFEYPTLNTSFGKVKFAADKNTSSDSYVDYSYLGFNQKNNFHVINIRLYEGERALLMNDKSYKYTILDGIPLFSNNAEDALVYKDQDGLSSYLAFYKIEDGSLNKYLSLSSDENIIDSAVWDHENNAVIKLRNLSDGSTKYYKIDSKGLNSHPQNSSSITSFTPKNYEILAKAEHDWNGDKIKDIVIVYDSIPAGKWEGMGKRPLLALKGVGNNQYQFWFRNDEAIPCRNCSGNADPTFEINQKDGFLKYSDISLISSTVKTIEYIFDNSLNFYLVNIDIEDSSNQPIKNRFTKKELGNIHLKSINIKNLENKLINSD</sequence>
<dbReference type="AlphaFoldDB" id="A0A085B7F9"/>
<keyword evidence="2" id="KW-1185">Reference proteome</keyword>
<dbReference type="Proteomes" id="UP000028623">
    <property type="component" value="Unassembled WGS sequence"/>
</dbReference>
<gene>
    <name evidence="1" type="ORF">IO89_18095</name>
</gene>
<dbReference type="RefSeq" id="WP_034978922.1">
    <property type="nucleotide sequence ID" value="NZ_FOFI01000006.1"/>
</dbReference>
<dbReference type="EMBL" id="JPLY01000007">
    <property type="protein sequence ID" value="KFC18404.1"/>
    <property type="molecule type" value="Genomic_DNA"/>
</dbReference>
<dbReference type="PROSITE" id="PS51257">
    <property type="entry name" value="PROKAR_LIPOPROTEIN"/>
    <property type="match status" value="1"/>
</dbReference>
<comment type="caution">
    <text evidence="1">The sequence shown here is derived from an EMBL/GenBank/DDBJ whole genome shotgun (WGS) entry which is preliminary data.</text>
</comment>
<reference evidence="1 2" key="1">
    <citation type="submission" date="2014-07" db="EMBL/GenBank/DDBJ databases">
        <title>Epilithonimonas lactis LMG 22401 Genome.</title>
        <authorList>
            <person name="Pipes S.E."/>
            <person name="Stropko S.J."/>
        </authorList>
    </citation>
    <scope>NUCLEOTIDE SEQUENCE [LARGE SCALE GENOMIC DNA]</scope>
    <source>
        <strain evidence="1 2">LMG 24401</strain>
    </source>
</reference>
<proteinExistence type="predicted"/>
<organism evidence="1 2">
    <name type="scientific">Epilithonimonas lactis</name>
    <dbReference type="NCBI Taxonomy" id="421072"/>
    <lineage>
        <taxon>Bacteria</taxon>
        <taxon>Pseudomonadati</taxon>
        <taxon>Bacteroidota</taxon>
        <taxon>Flavobacteriia</taxon>
        <taxon>Flavobacteriales</taxon>
        <taxon>Weeksellaceae</taxon>
        <taxon>Chryseobacterium group</taxon>
        <taxon>Epilithonimonas</taxon>
    </lineage>
</organism>
<evidence type="ECO:0000313" key="2">
    <source>
        <dbReference type="Proteomes" id="UP000028623"/>
    </source>
</evidence>
<protein>
    <submittedName>
        <fullName evidence="1">Uncharacterized protein</fullName>
    </submittedName>
</protein>
<name>A0A085B7F9_9FLAO</name>
<dbReference type="STRING" id="421072.SAMN04488097_3683"/>
<evidence type="ECO:0000313" key="1">
    <source>
        <dbReference type="EMBL" id="KFC18404.1"/>
    </source>
</evidence>